<dbReference type="InterPro" id="IPR013088">
    <property type="entry name" value="Znf_NHR/GATA"/>
</dbReference>
<dbReference type="EnsemblPlants" id="HORVU.MOREX.r3.2HG0217760.1">
    <property type="protein sequence ID" value="HORVU.MOREX.r3.2HG0217760.1"/>
    <property type="gene ID" value="HORVU.MOREX.r3.2HG0217760"/>
</dbReference>
<dbReference type="Gene3D" id="3.30.50.10">
    <property type="entry name" value="Erythroid Transcription Factor GATA-1, subunit A"/>
    <property type="match status" value="1"/>
</dbReference>
<evidence type="ECO:0000259" key="3">
    <source>
        <dbReference type="PROSITE" id="PS50114"/>
    </source>
</evidence>
<dbReference type="InterPro" id="IPR044589">
    <property type="entry name" value="GATA26/27"/>
</dbReference>
<dbReference type="PANTHER" id="PTHR46855:SF6">
    <property type="entry name" value="GENOME ASSEMBLY, CHROMOSOME: II"/>
    <property type="match status" value="1"/>
</dbReference>
<dbReference type="SUPFAM" id="SSF57716">
    <property type="entry name" value="Glucocorticoid receptor-like (DNA-binding domain)"/>
    <property type="match status" value="1"/>
</dbReference>
<dbReference type="GO" id="GO:0008270">
    <property type="term" value="F:zinc ion binding"/>
    <property type="evidence" value="ECO:0007669"/>
    <property type="project" value="UniProtKB-KW"/>
</dbReference>
<dbReference type="PROSITE" id="PS50114">
    <property type="entry name" value="GATA_ZN_FINGER_2"/>
    <property type="match status" value="1"/>
</dbReference>
<evidence type="ECO:0000313" key="4">
    <source>
        <dbReference type="EnsemblPlants" id="HORVU.MOREX.r3.2HG0217760.1"/>
    </source>
</evidence>
<proteinExistence type="predicted"/>
<name>A0A8I6WVI0_HORVV</name>
<dbReference type="AlphaFoldDB" id="A0A8I6WVI0"/>
<feature type="region of interest" description="Disordered" evidence="2">
    <location>
        <begin position="55"/>
        <end position="102"/>
    </location>
</feature>
<evidence type="ECO:0000256" key="2">
    <source>
        <dbReference type="SAM" id="MobiDB-lite"/>
    </source>
</evidence>
<keyword evidence="1" id="KW-0862">Zinc</keyword>
<dbReference type="GeneID" id="123428573"/>
<reference evidence="5" key="1">
    <citation type="journal article" date="2012" name="Nature">
        <title>A physical, genetic and functional sequence assembly of the barley genome.</title>
        <authorList>
            <consortium name="The International Barley Genome Sequencing Consortium"/>
            <person name="Mayer K.F."/>
            <person name="Waugh R."/>
            <person name="Brown J.W."/>
            <person name="Schulman A."/>
            <person name="Langridge P."/>
            <person name="Platzer M."/>
            <person name="Fincher G.B."/>
            <person name="Muehlbauer G.J."/>
            <person name="Sato K."/>
            <person name="Close T.J."/>
            <person name="Wise R.P."/>
            <person name="Stein N."/>
        </authorList>
    </citation>
    <scope>NUCLEOTIDE SEQUENCE [LARGE SCALE GENOMIC DNA]</scope>
    <source>
        <strain evidence="5">cv. Morex</strain>
    </source>
</reference>
<evidence type="ECO:0000256" key="1">
    <source>
        <dbReference type="PROSITE-ProRule" id="PRU00094"/>
    </source>
</evidence>
<dbReference type="Proteomes" id="UP000011116">
    <property type="component" value="Chromosome 2H"/>
</dbReference>
<dbReference type="Gramene" id="HORVU.MOREX.r2.2HG0180860.1">
    <property type="protein sequence ID" value="HORVU.MOREX.r2.2HG0180860.1"/>
    <property type="gene ID" value="HORVU.MOREX.r2.2HG0180860"/>
</dbReference>
<dbReference type="KEGG" id="hvg:123428573"/>
<organism evidence="4 5">
    <name type="scientific">Hordeum vulgare subsp. vulgare</name>
    <name type="common">Domesticated barley</name>
    <dbReference type="NCBI Taxonomy" id="112509"/>
    <lineage>
        <taxon>Eukaryota</taxon>
        <taxon>Viridiplantae</taxon>
        <taxon>Streptophyta</taxon>
        <taxon>Embryophyta</taxon>
        <taxon>Tracheophyta</taxon>
        <taxon>Spermatophyta</taxon>
        <taxon>Magnoliopsida</taxon>
        <taxon>Liliopsida</taxon>
        <taxon>Poales</taxon>
        <taxon>Poaceae</taxon>
        <taxon>BOP clade</taxon>
        <taxon>Pooideae</taxon>
        <taxon>Triticodae</taxon>
        <taxon>Triticeae</taxon>
        <taxon>Hordeinae</taxon>
        <taxon>Hordeum</taxon>
    </lineage>
</organism>
<evidence type="ECO:0000313" key="5">
    <source>
        <dbReference type="Proteomes" id="UP000011116"/>
    </source>
</evidence>
<keyword evidence="1" id="KW-0479">Metal-binding</keyword>
<feature type="region of interest" description="Disordered" evidence="2">
    <location>
        <begin position="420"/>
        <end position="456"/>
    </location>
</feature>
<accession>A0A8I6WVI0</accession>
<keyword evidence="1" id="KW-0863">Zinc-finger</keyword>
<dbReference type="RefSeq" id="XP_044968731.1">
    <property type="nucleotide sequence ID" value="XM_045112796.1"/>
</dbReference>
<reference evidence="4" key="3">
    <citation type="submission" date="2022-01" db="UniProtKB">
        <authorList>
            <consortium name="EnsemblPlants"/>
        </authorList>
    </citation>
    <scope>IDENTIFICATION</scope>
    <source>
        <strain evidence="4">subsp. vulgare</strain>
    </source>
</reference>
<keyword evidence="5" id="KW-1185">Reference proteome</keyword>
<dbReference type="InterPro" id="IPR000679">
    <property type="entry name" value="Znf_GATA"/>
</dbReference>
<dbReference type="Gramene" id="HORVU.MOREX.r3.2HG0217760.1">
    <property type="protein sequence ID" value="HORVU.MOREX.r3.2HG0217760.1"/>
    <property type="gene ID" value="HORVU.MOREX.r3.2HG0217760"/>
</dbReference>
<dbReference type="PANTHER" id="PTHR46855">
    <property type="entry name" value="OSJNBB0038F03.10 PROTEIN"/>
    <property type="match status" value="1"/>
</dbReference>
<gene>
    <name evidence="4" type="primary">LOC123428573</name>
</gene>
<dbReference type="CDD" id="cd00202">
    <property type="entry name" value="ZnF_GATA"/>
    <property type="match status" value="1"/>
</dbReference>
<feature type="region of interest" description="Disordered" evidence="2">
    <location>
        <begin position="297"/>
        <end position="336"/>
    </location>
</feature>
<reference evidence="4" key="2">
    <citation type="submission" date="2020-10" db="EMBL/GenBank/DDBJ databases">
        <authorList>
            <person name="Scholz U."/>
            <person name="Mascher M."/>
            <person name="Fiebig A."/>
        </authorList>
    </citation>
    <scope>NUCLEOTIDE SEQUENCE [LARGE SCALE GENOMIC DNA]</scope>
    <source>
        <strain evidence="4">cv. Morex</strain>
    </source>
</reference>
<feature type="domain" description="GATA-type" evidence="3">
    <location>
        <begin position="8"/>
        <end position="41"/>
    </location>
</feature>
<sequence length="456" mass="49415">MAKKEGPCGHCGVTSTPLWRNGPPDKPVLCNACGSRWRIKGTLVNYTPAHRWEDTDADKLKHKGQKQPKKRPNRSIVQDEPCSDQNFWKMGNADTSNRSGSGSAVSYSESCAPYGSVDACEIAGSAQSRAWDSLVPSRKRSCVTRPKPSPVEELVEDLNSILQEEKLYCLSAGSTEEDLLYHSETPVGSFEIGYGSVLLRYPNSKSVEEESEANSVPADSKSYITSESYSGSASFIAHSEIKGASNSNAASEKLKWSPMQTHDSAKRDELHYSNQHTLESTDSALVSVTLEDNYSKEVEGRGDAGGGFRGLTKSSMRSLKRPYESQPQSFTDADVRGGTMTIASSRSRAMASSCQLRRSACLPKSGNATGAVAASLNLFMLAPDKLSSMLNPLDKDSDKDSLLLEVPCNTRHSEAELLLCGPPPSQLSSVTVTTASPPRNHSPGSVGDQLRNRHQW</sequence>
<dbReference type="GO" id="GO:0000976">
    <property type="term" value="F:transcription cis-regulatory region binding"/>
    <property type="evidence" value="ECO:0000318"/>
    <property type="project" value="GO_Central"/>
</dbReference>
<dbReference type="GO" id="GO:0006355">
    <property type="term" value="P:regulation of DNA-templated transcription"/>
    <property type="evidence" value="ECO:0007669"/>
    <property type="project" value="InterPro"/>
</dbReference>
<dbReference type="Pfam" id="PF00320">
    <property type="entry name" value="GATA"/>
    <property type="match status" value="1"/>
</dbReference>
<feature type="compositionally biased region" description="Polar residues" evidence="2">
    <location>
        <begin position="426"/>
        <end position="443"/>
    </location>
</feature>
<dbReference type="OrthoDB" id="515401at2759"/>
<feature type="compositionally biased region" description="Basic residues" evidence="2">
    <location>
        <begin position="60"/>
        <end position="73"/>
    </location>
</feature>
<protein>
    <recommendedName>
        <fullName evidence="3">GATA-type domain-containing protein</fullName>
    </recommendedName>
</protein>
<dbReference type="SMART" id="SM00401">
    <property type="entry name" value="ZnF_GATA"/>
    <property type="match status" value="1"/>
</dbReference>